<evidence type="ECO:0000256" key="4">
    <source>
        <dbReference type="ARBA" id="ARBA00023008"/>
    </source>
</evidence>
<dbReference type="AlphaFoldDB" id="A0A3G9JFG3"/>
<gene>
    <name evidence="5" type="ORF">Back11_50580</name>
</gene>
<dbReference type="InterPro" id="IPR028871">
    <property type="entry name" value="BlueCu_1_BS"/>
</dbReference>
<dbReference type="OrthoDB" id="9800666at2"/>
<dbReference type="Pfam" id="PF03640">
    <property type="entry name" value="Lipoprotein_15"/>
    <property type="match status" value="4"/>
</dbReference>
<dbReference type="GO" id="GO:0006508">
    <property type="term" value="P:proteolysis"/>
    <property type="evidence" value="ECO:0007669"/>
    <property type="project" value="InterPro"/>
</dbReference>
<dbReference type="Gene3D" id="2.60.40.420">
    <property type="entry name" value="Cupredoxins - blue copper proteins"/>
    <property type="match status" value="1"/>
</dbReference>
<dbReference type="Proteomes" id="UP000275368">
    <property type="component" value="Chromosome"/>
</dbReference>
<dbReference type="GO" id="GO:0008239">
    <property type="term" value="F:dipeptidyl-peptidase activity"/>
    <property type="evidence" value="ECO:0007669"/>
    <property type="project" value="InterPro"/>
</dbReference>
<dbReference type="InterPro" id="IPR000923">
    <property type="entry name" value="BlueCu_1"/>
</dbReference>
<reference evidence="5 6" key="1">
    <citation type="submission" date="2018-11" db="EMBL/GenBank/DDBJ databases">
        <title>Complete genome sequence of Paenibacillus baekrokdamisoli strain KCTC 33723.</title>
        <authorList>
            <person name="Kang S.W."/>
            <person name="Lee K.C."/>
            <person name="Kim K.K."/>
            <person name="Kim J.S."/>
            <person name="Kim D.S."/>
            <person name="Ko S.H."/>
            <person name="Yang S.H."/>
            <person name="Lee J.S."/>
        </authorList>
    </citation>
    <scope>NUCLEOTIDE SEQUENCE [LARGE SCALE GENOMIC DNA]</scope>
    <source>
        <strain evidence="5 6">KCTC 33723</strain>
    </source>
</reference>
<protein>
    <submittedName>
        <fullName evidence="5">Uncharacterized protein</fullName>
    </submittedName>
</protein>
<evidence type="ECO:0000256" key="3">
    <source>
        <dbReference type="ARBA" id="ARBA00022982"/>
    </source>
</evidence>
<dbReference type="InterPro" id="IPR015251">
    <property type="entry name" value="PepX_N_dom"/>
</dbReference>
<sequence>MKTRRFGLFLFILTLCASLLAPTLGAVAAEQETATVTTDAQTAAKLGLLLGDGEGVSDAYLGKHSTRIQAAIISLRLQGHLEEALTYSGTGNFSDAKLVNKQNQAILGYLKSHQELGWNGAGNGTFNPLAEISSQQLYKVLLEVLGFKSGTDFTYAATESFAAKQGLSQIAGTASITNAHIATALVEALTATGMHGHSLFEMLQADGVIAASDKLPAGERIRLSSSDKLGTFFTDQNGRTLYFFTKDAADLNSCQGDCLKAWPIFYADQLQIPSSLNPADFGVMKRADGTEQTTYKGWPLYYFVKDQAGDVLGEAVGGVWFVAKADYAAMLGTSPTLGNYLTDEHGRTLYYFDKDTPQTSVCEGDCLVNWPAYLAHGDYVPTGVAKSDIGTLTRSDGSKQTTYKGFPLYYFIKDKAHGDVLGQDVGHVWFVVNPATFAGTTAPIAKTYHIDIKEYSFGQGPLTVEAGSKVVFTNYDDMQHNAVAVDGSFSIPLLAKGESFTITLNKAGTYDYYCEPHKKFMTGQIIVK</sequence>
<evidence type="ECO:0000256" key="1">
    <source>
        <dbReference type="ARBA" id="ARBA00022448"/>
    </source>
</evidence>
<dbReference type="GO" id="GO:0005507">
    <property type="term" value="F:copper ion binding"/>
    <property type="evidence" value="ECO:0007669"/>
    <property type="project" value="InterPro"/>
</dbReference>
<dbReference type="PROSITE" id="PS00196">
    <property type="entry name" value="COPPER_BLUE"/>
    <property type="match status" value="1"/>
</dbReference>
<evidence type="ECO:0000256" key="2">
    <source>
        <dbReference type="ARBA" id="ARBA00022723"/>
    </source>
</evidence>
<organism evidence="5 6">
    <name type="scientific">Paenibacillus baekrokdamisoli</name>
    <dbReference type="NCBI Taxonomy" id="1712516"/>
    <lineage>
        <taxon>Bacteria</taxon>
        <taxon>Bacillati</taxon>
        <taxon>Bacillota</taxon>
        <taxon>Bacilli</taxon>
        <taxon>Bacillales</taxon>
        <taxon>Paenibacillaceae</taxon>
        <taxon>Paenibacillus</taxon>
    </lineage>
</organism>
<keyword evidence="2" id="KW-0479">Metal-binding</keyword>
<evidence type="ECO:0000313" key="5">
    <source>
        <dbReference type="EMBL" id="BBH23713.1"/>
    </source>
</evidence>
<dbReference type="GO" id="GO:0009055">
    <property type="term" value="F:electron transfer activity"/>
    <property type="evidence" value="ECO:0007669"/>
    <property type="project" value="InterPro"/>
</dbReference>
<dbReference type="InterPro" id="IPR036313">
    <property type="entry name" value="PepX_N_dom_sf"/>
</dbReference>
<keyword evidence="6" id="KW-1185">Reference proteome</keyword>
<accession>A0A3G9JFG3</accession>
<dbReference type="PANTHER" id="PTHR39335">
    <property type="entry name" value="BLL4220 PROTEIN"/>
    <property type="match status" value="1"/>
</dbReference>
<keyword evidence="3" id="KW-0249">Electron transport</keyword>
<proteinExistence type="predicted"/>
<dbReference type="KEGG" id="pbk:Back11_50580"/>
<keyword evidence="1" id="KW-0813">Transport</keyword>
<keyword evidence="4" id="KW-0186">Copper</keyword>
<dbReference type="Pfam" id="PF09168">
    <property type="entry name" value="PepX_N"/>
    <property type="match status" value="1"/>
</dbReference>
<dbReference type="GO" id="GO:0043448">
    <property type="term" value="P:alkane catabolic process"/>
    <property type="evidence" value="ECO:0007669"/>
    <property type="project" value="TreeGrafter"/>
</dbReference>
<dbReference type="SUPFAM" id="SSF81761">
    <property type="entry name" value="X-Prolyl dipeptidyl aminopeptidase PepX, N-terminal domain"/>
    <property type="match status" value="1"/>
</dbReference>
<dbReference type="InterPro" id="IPR005297">
    <property type="entry name" value="Lipoprotein_repeat"/>
</dbReference>
<dbReference type="PANTHER" id="PTHR39335:SF1">
    <property type="entry name" value="BLL4220 PROTEIN"/>
    <property type="match status" value="1"/>
</dbReference>
<dbReference type="InterPro" id="IPR008972">
    <property type="entry name" value="Cupredoxin"/>
</dbReference>
<dbReference type="RefSeq" id="WP_125663411.1">
    <property type="nucleotide sequence ID" value="NZ_AP019308.1"/>
</dbReference>
<name>A0A3G9JFG3_9BACL</name>
<evidence type="ECO:0000313" key="6">
    <source>
        <dbReference type="Proteomes" id="UP000275368"/>
    </source>
</evidence>
<dbReference type="SUPFAM" id="SSF49503">
    <property type="entry name" value="Cupredoxins"/>
    <property type="match status" value="1"/>
</dbReference>
<dbReference type="EMBL" id="AP019308">
    <property type="protein sequence ID" value="BBH23713.1"/>
    <property type="molecule type" value="Genomic_DNA"/>
</dbReference>
<dbReference type="Pfam" id="PF00127">
    <property type="entry name" value="Copper-bind"/>
    <property type="match status" value="1"/>
</dbReference>